<name>A0ABR0QSG5_GOSAR</name>
<organism evidence="2 3">
    <name type="scientific">Gossypium arboreum</name>
    <name type="common">Tree cotton</name>
    <name type="synonym">Gossypium nanking</name>
    <dbReference type="NCBI Taxonomy" id="29729"/>
    <lineage>
        <taxon>Eukaryota</taxon>
        <taxon>Viridiplantae</taxon>
        <taxon>Streptophyta</taxon>
        <taxon>Embryophyta</taxon>
        <taxon>Tracheophyta</taxon>
        <taxon>Spermatophyta</taxon>
        <taxon>Magnoliopsida</taxon>
        <taxon>eudicotyledons</taxon>
        <taxon>Gunneridae</taxon>
        <taxon>Pentapetalae</taxon>
        <taxon>rosids</taxon>
        <taxon>malvids</taxon>
        <taxon>Malvales</taxon>
        <taxon>Malvaceae</taxon>
        <taxon>Malvoideae</taxon>
        <taxon>Gossypium</taxon>
    </lineage>
</organism>
<sequence length="103" mass="11475">MIVVAEVLVIIYDFLNLDTFFLVYSSKQSNGFDCKFRMSSSRGKKAAVPASKKRKEASSSSGPTAEVHHPFLRFPIGPQEELFQILRARPLIAGLCIDWAAVE</sequence>
<evidence type="ECO:0000256" key="1">
    <source>
        <dbReference type="SAM" id="MobiDB-lite"/>
    </source>
</evidence>
<keyword evidence="3" id="KW-1185">Reference proteome</keyword>
<dbReference type="EMBL" id="JARKNE010000002">
    <property type="protein sequence ID" value="KAK5842250.1"/>
    <property type="molecule type" value="Genomic_DNA"/>
</dbReference>
<feature type="region of interest" description="Disordered" evidence="1">
    <location>
        <begin position="37"/>
        <end position="66"/>
    </location>
</feature>
<accession>A0ABR0QSG5</accession>
<reference evidence="2 3" key="1">
    <citation type="submission" date="2023-03" db="EMBL/GenBank/DDBJ databases">
        <title>WGS of Gossypium arboreum.</title>
        <authorList>
            <person name="Yu D."/>
        </authorList>
    </citation>
    <scope>NUCLEOTIDE SEQUENCE [LARGE SCALE GENOMIC DNA]</scope>
    <source>
        <tissue evidence="2">Leaf</tissue>
    </source>
</reference>
<proteinExistence type="predicted"/>
<gene>
    <name evidence="2" type="ORF">PVK06_004586</name>
</gene>
<evidence type="ECO:0000313" key="2">
    <source>
        <dbReference type="EMBL" id="KAK5842250.1"/>
    </source>
</evidence>
<comment type="caution">
    <text evidence="2">The sequence shown here is derived from an EMBL/GenBank/DDBJ whole genome shotgun (WGS) entry which is preliminary data.</text>
</comment>
<dbReference type="Proteomes" id="UP001358586">
    <property type="component" value="Chromosome 2"/>
</dbReference>
<evidence type="ECO:0000313" key="3">
    <source>
        <dbReference type="Proteomes" id="UP001358586"/>
    </source>
</evidence>
<protein>
    <submittedName>
        <fullName evidence="2">Uncharacterized protein</fullName>
    </submittedName>
</protein>